<dbReference type="Proteomes" id="UP001305174">
    <property type="component" value="Segment"/>
</dbReference>
<sequence>MRIVESITCYIDFETKHLSQQNIFSLHKEVLLFCHAWPSARVDLNVDQGVFAITYKDHSNQRHACLDAADMFQDNVRRFTWWKEK</sequence>
<evidence type="ECO:0000313" key="1">
    <source>
        <dbReference type="EMBL" id="WOZ57421.1"/>
    </source>
</evidence>
<evidence type="ECO:0000313" key="2">
    <source>
        <dbReference type="Proteomes" id="UP001305174"/>
    </source>
</evidence>
<proteinExistence type="predicted"/>
<protein>
    <submittedName>
        <fullName evidence="1">Uncharacterized protein</fullName>
    </submittedName>
</protein>
<reference evidence="2" key="1">
    <citation type="submission" date="2024-05" db="EMBL/GenBank/DDBJ databases">
        <authorList>
            <person name="Tikunov A.Y."/>
            <person name="Morozova V.V."/>
            <person name="Kozlova Y.N."/>
            <person name="Tikunova N.V."/>
            <person name="Babkin I.V."/>
        </authorList>
    </citation>
    <scope>NUCLEOTIDE SEQUENCE [LARGE SCALE GENOMIC DNA]</scope>
</reference>
<accession>A0AAX4G7R8</accession>
<keyword evidence="2" id="KW-1185">Reference proteome</keyword>
<name>A0AAX4G7R8_9CAUD</name>
<organism evidence="1 2">
    <name type="scientific">Pseudomonas phage vB_PseuGesM_254</name>
    <dbReference type="NCBI Taxonomy" id="3092638"/>
    <lineage>
        <taxon>Viruses</taxon>
        <taxon>Duplodnaviria</taxon>
        <taxon>Heunggongvirae</taxon>
        <taxon>Uroviricota</taxon>
        <taxon>Caudoviricetes</taxon>
        <taxon>Vandenendeviridae</taxon>
        <taxon>Chemalvirus</taxon>
        <taxon>Chemalvirus PseuGes254</taxon>
    </lineage>
</organism>
<dbReference type="EMBL" id="OR575930">
    <property type="protein sequence ID" value="WOZ57421.1"/>
    <property type="molecule type" value="Genomic_DNA"/>
</dbReference>